<evidence type="ECO:0000313" key="2">
    <source>
        <dbReference type="Proteomes" id="UP000265618"/>
    </source>
</evidence>
<dbReference type="AlphaFoldDB" id="A0A391NZ16"/>
<proteinExistence type="predicted"/>
<keyword evidence="2" id="KW-1185">Reference proteome</keyword>
<feature type="non-terminal residue" evidence="1">
    <location>
        <position position="1"/>
    </location>
</feature>
<gene>
    <name evidence="1" type="ORF">KIPB_011048</name>
</gene>
<organism evidence="1 2">
    <name type="scientific">Kipferlia bialata</name>
    <dbReference type="NCBI Taxonomy" id="797122"/>
    <lineage>
        <taxon>Eukaryota</taxon>
        <taxon>Metamonada</taxon>
        <taxon>Carpediemonas-like organisms</taxon>
        <taxon>Kipferlia</taxon>
    </lineage>
</organism>
<dbReference type="EMBL" id="BDIP01004333">
    <property type="protein sequence ID" value="GCA63639.1"/>
    <property type="molecule type" value="Genomic_DNA"/>
</dbReference>
<reference evidence="1 2" key="1">
    <citation type="journal article" date="2018" name="PLoS ONE">
        <title>The draft genome of Kipferlia bialata reveals reductive genome evolution in fornicate parasites.</title>
        <authorList>
            <person name="Tanifuji G."/>
            <person name="Takabayashi S."/>
            <person name="Kume K."/>
            <person name="Takagi M."/>
            <person name="Nakayama T."/>
            <person name="Kamikawa R."/>
            <person name="Inagaki Y."/>
            <person name="Hashimoto T."/>
        </authorList>
    </citation>
    <scope>NUCLEOTIDE SEQUENCE [LARGE SCALE GENOMIC DNA]</scope>
    <source>
        <strain evidence="1">NY0173</strain>
    </source>
</reference>
<sequence length="80" mass="8880">RVSSALGPSAVYGEDTCCFPLWILCVPVWAVSPAECVPEYGWESVYLSHDTDTLKLWPDVSDTSFPTDSDTKDLGIRVFH</sequence>
<accession>A0A391NZ16</accession>
<protein>
    <submittedName>
        <fullName evidence="1">Uncharacterized protein</fullName>
    </submittedName>
</protein>
<evidence type="ECO:0000313" key="1">
    <source>
        <dbReference type="EMBL" id="GCA63639.1"/>
    </source>
</evidence>
<name>A0A391NZ16_9EUKA</name>
<comment type="caution">
    <text evidence="1">The sequence shown here is derived from an EMBL/GenBank/DDBJ whole genome shotgun (WGS) entry which is preliminary data.</text>
</comment>
<dbReference type="Proteomes" id="UP000265618">
    <property type="component" value="Unassembled WGS sequence"/>
</dbReference>